<organism evidence="1 2">
    <name type="scientific">Pseudomonas helleri</name>
    <dbReference type="NCBI Taxonomy" id="1608996"/>
    <lineage>
        <taxon>Bacteria</taxon>
        <taxon>Pseudomonadati</taxon>
        <taxon>Pseudomonadota</taxon>
        <taxon>Gammaproteobacteria</taxon>
        <taxon>Pseudomonadales</taxon>
        <taxon>Pseudomonadaceae</taxon>
        <taxon>Pseudomonas</taxon>
    </lineage>
</organism>
<dbReference type="GO" id="GO:0005886">
    <property type="term" value="C:plasma membrane"/>
    <property type="evidence" value="ECO:0007669"/>
    <property type="project" value="TreeGrafter"/>
</dbReference>
<dbReference type="InterPro" id="IPR007383">
    <property type="entry name" value="DUF445"/>
</dbReference>
<dbReference type="Proteomes" id="UP000441404">
    <property type="component" value="Unassembled WGS sequence"/>
</dbReference>
<evidence type="ECO:0000313" key="2">
    <source>
        <dbReference type="Proteomes" id="UP000441404"/>
    </source>
</evidence>
<sequence length="425" mass="47284">MFKLDTPLARMKTIASGLLLMAAALYVTALELAHAQPVFAGYLKAFSEAAMVGAIADWFAVTALFRRPLGLPIPHTAIIPRNKARIGANLGDFICTHFLSREQVLAKVGEFDTAKRLSVWLSTPAHVSALSNLSLRLAGHGVGALRDERVRQFVRSTAFARLEQIDLARMSGQLLEVLTDDGRSQEVLEGLLDQIDLMMQSETTQKRIGDLIAAELDILRFNVFGKEISFSGLAGNWTSDKLVKRISTVISEVNEDPEHELRKQFNEQLLDLVAKLKDDPAFRLRASQLRAQLIQHPTLHDYLTDLVDGVVDWFEADIQSDTSTLRQHLNAGVLKLGEALSEDAAMQNWINEQVLALAGPMVERYRAQIGNYIRERIEQWNEEELVEQLEAHVGRDLQFIRINGTLVGGLVGVLIHVGTQVFVHG</sequence>
<reference evidence="1 2" key="1">
    <citation type="submission" date="2019-10" db="EMBL/GenBank/DDBJ databases">
        <title>Evaluation of single-gene subtyping targets for Pseudomonas.</title>
        <authorList>
            <person name="Reichler S.J."/>
            <person name="Orsi R.H."/>
            <person name="Wiedmann M."/>
            <person name="Martin N.H."/>
            <person name="Murphy S.I."/>
        </authorList>
    </citation>
    <scope>NUCLEOTIDE SEQUENCE [LARGE SCALE GENOMIC DNA]</scope>
    <source>
        <strain evidence="1 2">FSL R10-3257</strain>
    </source>
</reference>
<dbReference type="AlphaFoldDB" id="A0A7X1W789"/>
<dbReference type="Pfam" id="PF04286">
    <property type="entry name" value="DUF445"/>
    <property type="match status" value="1"/>
</dbReference>
<proteinExistence type="predicted"/>
<evidence type="ECO:0000313" key="1">
    <source>
        <dbReference type="EMBL" id="MQT46529.1"/>
    </source>
</evidence>
<dbReference type="PANTHER" id="PTHR38442:SF1">
    <property type="entry name" value="INNER MEMBRANE PROTEIN"/>
    <property type="match status" value="1"/>
</dbReference>
<protein>
    <submittedName>
        <fullName evidence="1">DUF445 family protein</fullName>
    </submittedName>
</protein>
<name>A0A7X1W789_9PSED</name>
<gene>
    <name evidence="1" type="ORF">GHO40_07275</name>
</gene>
<dbReference type="EMBL" id="WIWJ01000009">
    <property type="protein sequence ID" value="MQT46529.1"/>
    <property type="molecule type" value="Genomic_DNA"/>
</dbReference>
<accession>A0A7X1W789</accession>
<dbReference type="RefSeq" id="WP_153429524.1">
    <property type="nucleotide sequence ID" value="NZ_WIWJ01000009.1"/>
</dbReference>
<comment type="caution">
    <text evidence="1">The sequence shown here is derived from an EMBL/GenBank/DDBJ whole genome shotgun (WGS) entry which is preliminary data.</text>
</comment>
<dbReference type="PANTHER" id="PTHR38442">
    <property type="entry name" value="INNER MEMBRANE PROTEIN-RELATED"/>
    <property type="match status" value="1"/>
</dbReference>